<dbReference type="InterPro" id="IPR008988">
    <property type="entry name" value="Transcriptional_repressor_C"/>
</dbReference>
<evidence type="ECO:0000313" key="8">
    <source>
        <dbReference type="EMBL" id="EAQ12112.1"/>
    </source>
</evidence>
<dbReference type="InterPro" id="IPR004408">
    <property type="entry name" value="Biotin_CoA_COase_ligase"/>
</dbReference>
<keyword evidence="4" id="KW-0092">Biotin</keyword>
<evidence type="ECO:0000256" key="2">
    <source>
        <dbReference type="ARBA" id="ARBA00022741"/>
    </source>
</evidence>
<evidence type="ECO:0000256" key="1">
    <source>
        <dbReference type="ARBA" id="ARBA00022598"/>
    </source>
</evidence>
<comment type="caution">
    <text evidence="8">The sequence shown here is derived from an EMBL/GenBank/DDBJ whole genome shotgun (WGS) entry which is preliminary data.</text>
</comment>
<dbReference type="STRING" id="314271.RB2654_01380"/>
<comment type="catalytic activity">
    <reaction evidence="6">
        <text>biotin + L-lysyl-[protein] + ATP = N(6)-biotinyl-L-lysyl-[protein] + AMP + diphosphate + H(+)</text>
        <dbReference type="Rhea" id="RHEA:11756"/>
        <dbReference type="Rhea" id="RHEA-COMP:9752"/>
        <dbReference type="Rhea" id="RHEA-COMP:10505"/>
        <dbReference type="ChEBI" id="CHEBI:15378"/>
        <dbReference type="ChEBI" id="CHEBI:29969"/>
        <dbReference type="ChEBI" id="CHEBI:30616"/>
        <dbReference type="ChEBI" id="CHEBI:33019"/>
        <dbReference type="ChEBI" id="CHEBI:57586"/>
        <dbReference type="ChEBI" id="CHEBI:83144"/>
        <dbReference type="ChEBI" id="CHEBI:456215"/>
        <dbReference type="EC" id="6.3.4.15"/>
    </reaction>
</comment>
<evidence type="ECO:0000256" key="4">
    <source>
        <dbReference type="ARBA" id="ARBA00023267"/>
    </source>
</evidence>
<dbReference type="EMBL" id="AAMT01000010">
    <property type="protein sequence ID" value="EAQ12112.1"/>
    <property type="molecule type" value="Genomic_DNA"/>
</dbReference>
<dbReference type="NCBIfam" id="TIGR00121">
    <property type="entry name" value="birA_ligase"/>
    <property type="match status" value="1"/>
</dbReference>
<name>A3VIB3_9RHOB</name>
<dbReference type="SUPFAM" id="SSF55681">
    <property type="entry name" value="Class II aaRS and biotin synthetases"/>
    <property type="match status" value="1"/>
</dbReference>
<evidence type="ECO:0000256" key="3">
    <source>
        <dbReference type="ARBA" id="ARBA00022840"/>
    </source>
</evidence>
<evidence type="ECO:0000256" key="6">
    <source>
        <dbReference type="ARBA" id="ARBA00047846"/>
    </source>
</evidence>
<dbReference type="InterPro" id="IPR003142">
    <property type="entry name" value="BPL_C"/>
</dbReference>
<evidence type="ECO:0000259" key="7">
    <source>
        <dbReference type="PROSITE" id="PS51733"/>
    </source>
</evidence>
<dbReference type="PROSITE" id="PS51733">
    <property type="entry name" value="BPL_LPL_CATALYTIC"/>
    <property type="match status" value="1"/>
</dbReference>
<dbReference type="eggNOG" id="COG0340">
    <property type="taxonomic scope" value="Bacteria"/>
</dbReference>
<protein>
    <recommendedName>
        <fullName evidence="5">biotin--[biotin carboxyl-carrier protein] ligase</fullName>
        <ecNumber evidence="5">6.3.4.15</ecNumber>
    </recommendedName>
</protein>
<reference evidence="8 9" key="1">
    <citation type="journal article" date="2010" name="J. Bacteriol.">
        <title>Genome sequences of Pelagibaca bermudensis HTCC2601T and Maritimibacter alkaliphilus HTCC2654T, the type strains of two marine Roseobacter genera.</title>
        <authorList>
            <person name="Thrash J.C."/>
            <person name="Cho J.C."/>
            <person name="Ferriera S."/>
            <person name="Johnson J."/>
            <person name="Vergin K.L."/>
            <person name="Giovannoni S.J."/>
        </authorList>
    </citation>
    <scope>NUCLEOTIDE SEQUENCE [LARGE SCALE GENOMIC DNA]</scope>
    <source>
        <strain evidence="8 9">HTCC2654</strain>
    </source>
</reference>
<gene>
    <name evidence="8" type="ORF">RB2654_01380</name>
</gene>
<keyword evidence="3" id="KW-0067">ATP-binding</keyword>
<dbReference type="SUPFAM" id="SSF50037">
    <property type="entry name" value="C-terminal domain of transcriptional repressors"/>
    <property type="match status" value="1"/>
</dbReference>
<dbReference type="InterPro" id="IPR045864">
    <property type="entry name" value="aa-tRNA-synth_II/BPL/LPL"/>
</dbReference>
<feature type="domain" description="BPL/LPL catalytic" evidence="7">
    <location>
        <begin position="1"/>
        <end position="188"/>
    </location>
</feature>
<evidence type="ECO:0000313" key="9">
    <source>
        <dbReference type="Proteomes" id="UP000002931"/>
    </source>
</evidence>
<keyword evidence="2" id="KW-0547">Nucleotide-binding</keyword>
<dbReference type="Proteomes" id="UP000002931">
    <property type="component" value="Unassembled WGS sequence"/>
</dbReference>
<dbReference type="Gene3D" id="2.30.30.100">
    <property type="match status" value="1"/>
</dbReference>
<dbReference type="Gene3D" id="3.30.930.10">
    <property type="entry name" value="Bira Bifunctional Protein, Domain 2"/>
    <property type="match status" value="1"/>
</dbReference>
<dbReference type="CDD" id="cd16442">
    <property type="entry name" value="BPL"/>
    <property type="match status" value="1"/>
</dbReference>
<dbReference type="InterPro" id="IPR004143">
    <property type="entry name" value="BPL_LPL_catalytic"/>
</dbReference>
<dbReference type="GO" id="GO:0004077">
    <property type="term" value="F:biotin--[biotin carboxyl-carrier protein] ligase activity"/>
    <property type="evidence" value="ECO:0007669"/>
    <property type="project" value="UniProtKB-EC"/>
</dbReference>
<dbReference type="EC" id="6.3.4.15" evidence="5"/>
<keyword evidence="1 8" id="KW-0436">Ligase</keyword>
<organism evidence="8 9">
    <name type="scientific">Maritimibacter alkaliphilus HTCC2654</name>
    <dbReference type="NCBI Taxonomy" id="314271"/>
    <lineage>
        <taxon>Bacteria</taxon>
        <taxon>Pseudomonadati</taxon>
        <taxon>Pseudomonadota</taxon>
        <taxon>Alphaproteobacteria</taxon>
        <taxon>Rhodobacterales</taxon>
        <taxon>Roseobacteraceae</taxon>
        <taxon>Maritimibacter</taxon>
    </lineage>
</organism>
<dbReference type="Pfam" id="PF03099">
    <property type="entry name" value="BPL_LplA_LipB"/>
    <property type="match status" value="1"/>
</dbReference>
<dbReference type="Pfam" id="PF02237">
    <property type="entry name" value="BPL_C"/>
    <property type="match status" value="1"/>
</dbReference>
<dbReference type="GO" id="GO:0005737">
    <property type="term" value="C:cytoplasm"/>
    <property type="evidence" value="ECO:0007669"/>
    <property type="project" value="TreeGrafter"/>
</dbReference>
<evidence type="ECO:0000256" key="5">
    <source>
        <dbReference type="ARBA" id="ARBA00024227"/>
    </source>
</evidence>
<dbReference type="HOGENOM" id="CLU_051096_3_0_5"/>
<sequence length="250" mass="26295">MSGDWPHGYGYLPLGEVTSTLDEARARVGEMSGPTWITATHQTAARGRRGRPWSNPAGNFAGTLVLPNLTDPASAALRSFTTALALDEALTTLTGRPEAFALKWPNDVLLNGSKLAGILLESLTERGHLTGLVIGIGVNLASAPDPGALEPGALAPVSLMGETGLSVTPDDFLEALAPAFARWEAQLRQYGFAPIRTAWLARAARIGETVTARLPGDEITGTFRTVDEAGHLVLSTPKGERAIAAGDVFF</sequence>
<dbReference type="PANTHER" id="PTHR12835:SF5">
    <property type="entry name" value="BIOTIN--PROTEIN LIGASE"/>
    <property type="match status" value="1"/>
</dbReference>
<dbReference type="AlphaFoldDB" id="A3VIB3"/>
<dbReference type="PANTHER" id="PTHR12835">
    <property type="entry name" value="BIOTIN PROTEIN LIGASE"/>
    <property type="match status" value="1"/>
</dbReference>
<keyword evidence="9" id="KW-1185">Reference proteome</keyword>
<dbReference type="GO" id="GO:0005524">
    <property type="term" value="F:ATP binding"/>
    <property type="evidence" value="ECO:0007669"/>
    <property type="project" value="UniProtKB-KW"/>
</dbReference>
<proteinExistence type="predicted"/>
<accession>A3VIB3</accession>